<comment type="similarity">
    <text evidence="1 7">Belongs to the class-II aminoacyl-tRNA synthetase family. Type 1 subfamily.</text>
</comment>
<dbReference type="InterPro" id="IPR047089">
    <property type="entry name" value="Asp-tRNA-ligase_1_N"/>
</dbReference>
<protein>
    <recommendedName>
        <fullName evidence="7">Aspartate--tRNA(Asp/Asn) ligase</fullName>
        <ecNumber evidence="7">6.1.1.23</ecNumber>
    </recommendedName>
    <alternativeName>
        <fullName evidence="7">Aspartyl-tRNA synthetase</fullName>
        <shortName evidence="7">AspRS</shortName>
    </alternativeName>
    <alternativeName>
        <fullName evidence="7">Non-discriminating aspartyl-tRNA synthetase</fullName>
        <shortName evidence="7">ND-AspRS</shortName>
    </alternativeName>
</protein>
<dbReference type="Pfam" id="PF01336">
    <property type="entry name" value="tRNA_anti-codon"/>
    <property type="match status" value="1"/>
</dbReference>
<feature type="binding site" evidence="7">
    <location>
        <position position="173"/>
    </location>
    <ligand>
        <name>L-aspartate</name>
        <dbReference type="ChEBI" id="CHEBI:29991"/>
    </ligand>
</feature>
<comment type="catalytic activity">
    <reaction evidence="7">
        <text>tRNA(Asx) + L-aspartate + ATP = L-aspartyl-tRNA(Asx) + AMP + diphosphate</text>
        <dbReference type="Rhea" id="RHEA:18349"/>
        <dbReference type="Rhea" id="RHEA-COMP:9710"/>
        <dbReference type="Rhea" id="RHEA-COMP:9711"/>
        <dbReference type="ChEBI" id="CHEBI:29991"/>
        <dbReference type="ChEBI" id="CHEBI:30616"/>
        <dbReference type="ChEBI" id="CHEBI:33019"/>
        <dbReference type="ChEBI" id="CHEBI:78442"/>
        <dbReference type="ChEBI" id="CHEBI:78516"/>
        <dbReference type="ChEBI" id="CHEBI:456215"/>
        <dbReference type="EC" id="6.1.1.23"/>
    </reaction>
</comment>
<evidence type="ECO:0000313" key="10">
    <source>
        <dbReference type="Proteomes" id="UP000178227"/>
    </source>
</evidence>
<keyword evidence="3 7" id="KW-0547">Nucleotide-binding</keyword>
<dbReference type="SUPFAM" id="SSF55681">
    <property type="entry name" value="Class II aaRS and biotin synthetases"/>
    <property type="match status" value="1"/>
</dbReference>
<feature type="binding site" evidence="7">
    <location>
        <position position="228"/>
    </location>
    <ligand>
        <name>ATP</name>
        <dbReference type="ChEBI" id="CHEBI:30616"/>
    </ligand>
</feature>
<dbReference type="GO" id="GO:0005524">
    <property type="term" value="F:ATP binding"/>
    <property type="evidence" value="ECO:0007669"/>
    <property type="project" value="UniProtKB-UniRule"/>
</dbReference>
<dbReference type="CDD" id="cd04317">
    <property type="entry name" value="EcAspRS_like_N"/>
    <property type="match status" value="1"/>
</dbReference>
<organism evidence="9 10">
    <name type="scientific">Candidatus Yanofskybacteria bacterium RIFCSPLOWO2_01_FULL_42_49</name>
    <dbReference type="NCBI Taxonomy" id="1802694"/>
    <lineage>
        <taxon>Bacteria</taxon>
        <taxon>Candidatus Yanofskyibacteriota</taxon>
    </lineage>
</organism>
<dbReference type="PROSITE" id="PS50862">
    <property type="entry name" value="AA_TRNA_LIGASE_II"/>
    <property type="match status" value="1"/>
</dbReference>
<dbReference type="GO" id="GO:0006422">
    <property type="term" value="P:aspartyl-tRNA aminoacylation"/>
    <property type="evidence" value="ECO:0007669"/>
    <property type="project" value="UniProtKB-UniRule"/>
</dbReference>
<comment type="subcellular location">
    <subcellularLocation>
        <location evidence="7">Cytoplasm</location>
    </subcellularLocation>
</comment>
<dbReference type="NCBIfam" id="TIGR00459">
    <property type="entry name" value="aspS_bact"/>
    <property type="match status" value="1"/>
</dbReference>
<evidence type="ECO:0000256" key="5">
    <source>
        <dbReference type="ARBA" id="ARBA00022917"/>
    </source>
</evidence>
<dbReference type="PANTHER" id="PTHR22594:SF5">
    <property type="entry name" value="ASPARTATE--TRNA LIGASE, MITOCHONDRIAL"/>
    <property type="match status" value="1"/>
</dbReference>
<dbReference type="CDD" id="cd00777">
    <property type="entry name" value="AspRS_core"/>
    <property type="match status" value="1"/>
</dbReference>
<keyword evidence="4 7" id="KW-0067">ATP-binding</keyword>
<feature type="binding site" evidence="7">
    <location>
        <position position="330"/>
    </location>
    <ligand>
        <name>L-aspartate</name>
        <dbReference type="ChEBI" id="CHEBI:29991"/>
    </ligand>
</feature>
<name>A0A1F8GA22_9BACT</name>
<dbReference type="AlphaFoldDB" id="A0A1F8GA22"/>
<comment type="subunit">
    <text evidence="7">Homodimer.</text>
</comment>
<dbReference type="InterPro" id="IPR004364">
    <property type="entry name" value="Aa-tRNA-synt_II"/>
</dbReference>
<comment type="caution">
    <text evidence="7">Lacks conserved residue(s) required for the propagation of feature annotation.</text>
</comment>
<evidence type="ECO:0000256" key="4">
    <source>
        <dbReference type="ARBA" id="ARBA00022840"/>
    </source>
</evidence>
<dbReference type="Gene3D" id="3.30.930.10">
    <property type="entry name" value="Bira Bifunctional Protein, Domain 2"/>
    <property type="match status" value="2"/>
</dbReference>
<evidence type="ECO:0000256" key="7">
    <source>
        <dbReference type="HAMAP-Rule" id="MF_00044"/>
    </source>
</evidence>
<evidence type="ECO:0000313" key="9">
    <source>
        <dbReference type="EMBL" id="OGN22222.1"/>
    </source>
</evidence>
<dbReference type="Gene3D" id="2.40.50.140">
    <property type="entry name" value="Nucleic acid-binding proteins"/>
    <property type="match status" value="1"/>
</dbReference>
<dbReference type="Gene3D" id="3.30.1360.30">
    <property type="entry name" value="GAD-like domain"/>
    <property type="match status" value="1"/>
</dbReference>
<dbReference type="InterPro" id="IPR047090">
    <property type="entry name" value="AspRS_core"/>
</dbReference>
<dbReference type="InterPro" id="IPR012340">
    <property type="entry name" value="NA-bd_OB-fold"/>
</dbReference>
<dbReference type="PRINTS" id="PR01042">
    <property type="entry name" value="TRNASYNTHASP"/>
</dbReference>
<keyword evidence="6 7" id="KW-0030">Aminoacyl-tRNA synthetase</keyword>
<reference evidence="9 10" key="1">
    <citation type="journal article" date="2016" name="Nat. Commun.">
        <title>Thousands of microbial genomes shed light on interconnected biogeochemical processes in an aquifer system.</title>
        <authorList>
            <person name="Anantharaman K."/>
            <person name="Brown C.T."/>
            <person name="Hug L.A."/>
            <person name="Sharon I."/>
            <person name="Castelle C.J."/>
            <person name="Probst A.J."/>
            <person name="Thomas B.C."/>
            <person name="Singh A."/>
            <person name="Wilkins M.J."/>
            <person name="Karaoz U."/>
            <person name="Brodie E.L."/>
            <person name="Williams K.H."/>
            <person name="Hubbard S.S."/>
            <person name="Banfield J.F."/>
        </authorList>
    </citation>
    <scope>NUCLEOTIDE SEQUENCE [LARGE SCALE GENOMIC DNA]</scope>
</reference>
<evidence type="ECO:0000256" key="2">
    <source>
        <dbReference type="ARBA" id="ARBA00022598"/>
    </source>
</evidence>
<feature type="binding site" evidence="7">
    <location>
        <begin position="418"/>
        <end position="421"/>
    </location>
    <ligand>
        <name>ATP</name>
        <dbReference type="ChEBI" id="CHEBI:30616"/>
    </ligand>
</feature>
<dbReference type="InterPro" id="IPR004115">
    <property type="entry name" value="GAD-like_sf"/>
</dbReference>
<evidence type="ECO:0000256" key="1">
    <source>
        <dbReference type="ARBA" id="ARBA00006303"/>
    </source>
</evidence>
<feature type="region of interest" description="Aspartate" evidence="7">
    <location>
        <begin position="197"/>
        <end position="200"/>
    </location>
</feature>
<dbReference type="InterPro" id="IPR002312">
    <property type="entry name" value="Asp/Asn-tRNA-synth_IIb"/>
</dbReference>
<comment type="caution">
    <text evidence="9">The sequence shown here is derived from an EMBL/GenBank/DDBJ whole genome shotgun (WGS) entry which is preliminary data.</text>
</comment>
<dbReference type="GO" id="GO:0005737">
    <property type="term" value="C:cytoplasm"/>
    <property type="evidence" value="ECO:0007669"/>
    <property type="project" value="UniProtKB-SubCell"/>
</dbReference>
<dbReference type="GO" id="GO:0004815">
    <property type="term" value="F:aspartate-tRNA ligase activity"/>
    <property type="evidence" value="ECO:0007669"/>
    <property type="project" value="UniProtKB-UniRule"/>
</dbReference>
<dbReference type="EC" id="6.1.1.23" evidence="7"/>
<evidence type="ECO:0000256" key="6">
    <source>
        <dbReference type="ARBA" id="ARBA00023146"/>
    </source>
</evidence>
<proteinExistence type="inferred from homology"/>
<feature type="binding site" evidence="7">
    <location>
        <position position="373"/>
    </location>
    <ligand>
        <name>L-aspartate</name>
        <dbReference type="ChEBI" id="CHEBI:29991"/>
    </ligand>
</feature>
<dbReference type="GO" id="GO:0003676">
    <property type="term" value="F:nucleic acid binding"/>
    <property type="evidence" value="ECO:0007669"/>
    <property type="project" value="InterPro"/>
</dbReference>
<dbReference type="SUPFAM" id="SSF50249">
    <property type="entry name" value="Nucleic acid-binding proteins"/>
    <property type="match status" value="1"/>
</dbReference>
<dbReference type="PANTHER" id="PTHR22594">
    <property type="entry name" value="ASPARTYL/LYSYL-TRNA SYNTHETASE"/>
    <property type="match status" value="1"/>
</dbReference>
<dbReference type="Pfam" id="PF00152">
    <property type="entry name" value="tRNA-synt_2"/>
    <property type="match status" value="1"/>
</dbReference>
<keyword evidence="2 7" id="KW-0436">Ligase</keyword>
<dbReference type="InterPro" id="IPR006195">
    <property type="entry name" value="aa-tRNA-synth_II"/>
</dbReference>
<feature type="binding site" evidence="7">
    <location>
        <position position="219"/>
    </location>
    <ligand>
        <name>L-aspartate</name>
        <dbReference type="ChEBI" id="CHEBI:29991"/>
    </ligand>
</feature>
<keyword evidence="7" id="KW-0963">Cytoplasm</keyword>
<dbReference type="STRING" id="1802694.A2918_02430"/>
<sequence>MERTPIIETQNLVGEEVNLFGWVATRRDHGKLIFVDLRDRSGTVQVVFVPSSQSTYELASKLRSEWVVRLKGKIKARPEKMFNPDIPTGKVEIEPLELEILNESETPPIALDTDGYETGEESRMTYRYLDLRRPRLLKNLSKRHEMILFIRNWLSKTGFMEIETPILTKSTPEGARDYVVPSRLYPGKFFALPQSPQQYKQLLMVAGVEKYFQIARCFRDEDTRGDRQPEFTQLDLEMSFVDREAVMEANEKLLIGLVNSSYPDKKIQEVPFPRISYKESMEKYGTDRPDMRKDKNDSNLLAFCWVIDFPFFSAEGGPASGGETKWTFTHNPFSAPKPEFMDDLLNQKNIGGILTTQYDIVLNGWEIGGGSIRNHRPEALEAVFKVMGFNKDRIEGNFGHMIQALKYGAPPHGGIAWGLDRLVSILQGEPNIREVMAFPKTGDARDLMMESPSELDEKQLKELHIKVAHE</sequence>
<dbReference type="Proteomes" id="UP000178227">
    <property type="component" value="Unassembled WGS sequence"/>
</dbReference>
<gene>
    <name evidence="7" type="primary">aspS</name>
    <name evidence="9" type="ORF">A2918_02430</name>
</gene>
<evidence type="ECO:0000259" key="8">
    <source>
        <dbReference type="PROSITE" id="PS50862"/>
    </source>
</evidence>
<accession>A0A1F8GA22</accession>
<feature type="domain" description="Aminoacyl-transfer RNA synthetases class-II family profile" evidence="8">
    <location>
        <begin position="149"/>
        <end position="439"/>
    </location>
</feature>
<dbReference type="InterPro" id="IPR004524">
    <property type="entry name" value="Asp-tRNA-ligase_1"/>
</dbReference>
<comment type="function">
    <text evidence="7">Aspartyl-tRNA synthetase with relaxed tRNA specificity since it is able to aspartylate not only its cognate tRNA(Asp) but also tRNA(Asn). Reaction proceeds in two steps: L-aspartate is first activated by ATP to form Asp-AMP and then transferred to the acceptor end of tRNA(Asp/Asn).</text>
</comment>
<dbReference type="GO" id="GO:0050560">
    <property type="term" value="F:aspartate-tRNA(Asn) ligase activity"/>
    <property type="evidence" value="ECO:0007669"/>
    <property type="project" value="UniProtKB-EC"/>
</dbReference>
<feature type="binding site" evidence="7">
    <location>
        <position position="366"/>
    </location>
    <ligand>
        <name>ATP</name>
        <dbReference type="ChEBI" id="CHEBI:30616"/>
    </ligand>
</feature>
<dbReference type="InterPro" id="IPR045864">
    <property type="entry name" value="aa-tRNA-synth_II/BPL/LPL"/>
</dbReference>
<dbReference type="EMBL" id="MGKI01000013">
    <property type="protein sequence ID" value="OGN22222.1"/>
    <property type="molecule type" value="Genomic_DNA"/>
</dbReference>
<dbReference type="HAMAP" id="MF_00044">
    <property type="entry name" value="Asp_tRNA_synth_type1"/>
    <property type="match status" value="1"/>
</dbReference>
<evidence type="ECO:0000256" key="3">
    <source>
        <dbReference type="ARBA" id="ARBA00022741"/>
    </source>
</evidence>
<keyword evidence="5 7" id="KW-0648">Protein biosynthesis</keyword>
<dbReference type="InterPro" id="IPR004365">
    <property type="entry name" value="NA-bd_OB_tRNA"/>
</dbReference>
<feature type="binding site" evidence="7">
    <location>
        <begin position="219"/>
        <end position="221"/>
    </location>
    <ligand>
        <name>ATP</name>
        <dbReference type="ChEBI" id="CHEBI:30616"/>
    </ligand>
</feature>
<feature type="site" description="Important for tRNA non-discrimination" evidence="7">
    <location>
        <position position="29"/>
    </location>
</feature>